<dbReference type="InterPro" id="IPR014284">
    <property type="entry name" value="RNA_pol_sigma-70_dom"/>
</dbReference>
<comment type="similarity">
    <text evidence="1">Belongs to the sigma-70 factor family. ECF subfamily.</text>
</comment>
<dbReference type="Gene3D" id="1.10.1740.10">
    <property type="match status" value="1"/>
</dbReference>
<proteinExistence type="inferred from homology"/>
<name>A0ABR7PBN4_9FIRM</name>
<keyword evidence="8" id="KW-1185">Reference proteome</keyword>
<evidence type="ECO:0000313" key="7">
    <source>
        <dbReference type="EMBL" id="MBC8628811.1"/>
    </source>
</evidence>
<evidence type="ECO:0000259" key="6">
    <source>
        <dbReference type="Pfam" id="PF08281"/>
    </source>
</evidence>
<feature type="domain" description="RNA polymerase sigma-70 region 2" evidence="5">
    <location>
        <begin position="11"/>
        <end position="76"/>
    </location>
</feature>
<feature type="domain" description="RNA polymerase sigma factor 70 region 4 type 2" evidence="6">
    <location>
        <begin position="105"/>
        <end position="155"/>
    </location>
</feature>
<sequence length="166" mass="19563">MPAEQGMERLIIEYGDTVLRMCFLYLKDYHLAEDAAQETFIKAMKHYDSFNRKSSEKTWLTRIAINCCKNIMRMNWFRLGRGQLEENIQTVATDPIEKVLERDGITRAIQSMEVQDRELIILYYYQELSMKEIAQVIGKSENVTIQRVNRARKKLKKILMEVGYGL</sequence>
<dbReference type="NCBIfam" id="TIGR02937">
    <property type="entry name" value="sigma70-ECF"/>
    <property type="match status" value="1"/>
</dbReference>
<organism evidence="7 8">
    <name type="scientific">Blautia stercoris</name>
    <dbReference type="NCBI Taxonomy" id="871664"/>
    <lineage>
        <taxon>Bacteria</taxon>
        <taxon>Bacillati</taxon>
        <taxon>Bacillota</taxon>
        <taxon>Clostridia</taxon>
        <taxon>Lachnospirales</taxon>
        <taxon>Lachnospiraceae</taxon>
        <taxon>Blautia</taxon>
    </lineage>
</organism>
<evidence type="ECO:0000256" key="2">
    <source>
        <dbReference type="ARBA" id="ARBA00023015"/>
    </source>
</evidence>
<dbReference type="InterPro" id="IPR007627">
    <property type="entry name" value="RNA_pol_sigma70_r2"/>
</dbReference>
<dbReference type="InterPro" id="IPR013324">
    <property type="entry name" value="RNA_pol_sigma_r3/r4-like"/>
</dbReference>
<evidence type="ECO:0000256" key="4">
    <source>
        <dbReference type="ARBA" id="ARBA00023163"/>
    </source>
</evidence>
<dbReference type="InterPro" id="IPR036388">
    <property type="entry name" value="WH-like_DNA-bd_sf"/>
</dbReference>
<dbReference type="InterPro" id="IPR039425">
    <property type="entry name" value="RNA_pol_sigma-70-like"/>
</dbReference>
<evidence type="ECO:0000313" key="8">
    <source>
        <dbReference type="Proteomes" id="UP000661649"/>
    </source>
</evidence>
<dbReference type="InterPro" id="IPR013249">
    <property type="entry name" value="RNA_pol_sigma70_r4_t2"/>
</dbReference>
<dbReference type="PANTHER" id="PTHR43133:SF51">
    <property type="entry name" value="RNA POLYMERASE SIGMA FACTOR"/>
    <property type="match status" value="1"/>
</dbReference>
<dbReference type="CDD" id="cd06171">
    <property type="entry name" value="Sigma70_r4"/>
    <property type="match status" value="1"/>
</dbReference>
<dbReference type="Pfam" id="PF08281">
    <property type="entry name" value="Sigma70_r4_2"/>
    <property type="match status" value="1"/>
</dbReference>
<dbReference type="SUPFAM" id="SSF88659">
    <property type="entry name" value="Sigma3 and sigma4 domains of RNA polymerase sigma factors"/>
    <property type="match status" value="1"/>
</dbReference>
<keyword evidence="4" id="KW-0804">Transcription</keyword>
<keyword evidence="3" id="KW-0731">Sigma factor</keyword>
<dbReference type="InterPro" id="IPR013325">
    <property type="entry name" value="RNA_pol_sigma_r2"/>
</dbReference>
<dbReference type="EMBL" id="JACRTP010000003">
    <property type="protein sequence ID" value="MBC8628811.1"/>
    <property type="molecule type" value="Genomic_DNA"/>
</dbReference>
<dbReference type="Proteomes" id="UP000661649">
    <property type="component" value="Unassembled WGS sequence"/>
</dbReference>
<dbReference type="RefSeq" id="WP_119988670.1">
    <property type="nucleotide sequence ID" value="NZ_JACRTP010000003.1"/>
</dbReference>
<protein>
    <submittedName>
        <fullName evidence="7">Sigma-70 family RNA polymerase sigma factor</fullName>
    </submittedName>
</protein>
<evidence type="ECO:0000256" key="3">
    <source>
        <dbReference type="ARBA" id="ARBA00023082"/>
    </source>
</evidence>
<accession>A0ABR7PBN4</accession>
<reference evidence="7 8" key="1">
    <citation type="submission" date="2020-08" db="EMBL/GenBank/DDBJ databases">
        <title>Genome public.</title>
        <authorList>
            <person name="Liu C."/>
            <person name="Sun Q."/>
        </authorList>
    </citation>
    <scope>NUCLEOTIDE SEQUENCE [LARGE SCALE GENOMIC DNA]</scope>
    <source>
        <strain evidence="7 8">3_YM_SP_D4_24.mj</strain>
    </source>
</reference>
<dbReference type="Pfam" id="PF04542">
    <property type="entry name" value="Sigma70_r2"/>
    <property type="match status" value="1"/>
</dbReference>
<evidence type="ECO:0000256" key="1">
    <source>
        <dbReference type="ARBA" id="ARBA00010641"/>
    </source>
</evidence>
<comment type="caution">
    <text evidence="7">The sequence shown here is derived from an EMBL/GenBank/DDBJ whole genome shotgun (WGS) entry which is preliminary data.</text>
</comment>
<dbReference type="PANTHER" id="PTHR43133">
    <property type="entry name" value="RNA POLYMERASE ECF-TYPE SIGMA FACTO"/>
    <property type="match status" value="1"/>
</dbReference>
<keyword evidence="2" id="KW-0805">Transcription regulation</keyword>
<gene>
    <name evidence="7" type="ORF">H8712_09305</name>
</gene>
<evidence type="ECO:0000259" key="5">
    <source>
        <dbReference type="Pfam" id="PF04542"/>
    </source>
</evidence>
<dbReference type="Gene3D" id="1.10.10.10">
    <property type="entry name" value="Winged helix-like DNA-binding domain superfamily/Winged helix DNA-binding domain"/>
    <property type="match status" value="1"/>
</dbReference>
<dbReference type="SUPFAM" id="SSF88946">
    <property type="entry name" value="Sigma2 domain of RNA polymerase sigma factors"/>
    <property type="match status" value="1"/>
</dbReference>